<dbReference type="InterPro" id="IPR019495">
    <property type="entry name" value="EXOSC1_C"/>
</dbReference>
<dbReference type="GO" id="GO:0006396">
    <property type="term" value="P:RNA processing"/>
    <property type="evidence" value="ECO:0007669"/>
    <property type="project" value="InterPro"/>
</dbReference>
<organism evidence="6 7">
    <name type="scientific">Torulaspora globosa</name>
    <dbReference type="NCBI Taxonomy" id="48254"/>
    <lineage>
        <taxon>Eukaryota</taxon>
        <taxon>Fungi</taxon>
        <taxon>Dikarya</taxon>
        <taxon>Ascomycota</taxon>
        <taxon>Saccharomycotina</taxon>
        <taxon>Saccharomycetes</taxon>
        <taxon>Saccharomycetales</taxon>
        <taxon>Saccharomycetaceae</taxon>
        <taxon>Torulaspora</taxon>
    </lineage>
</organism>
<dbReference type="InterPro" id="IPR012340">
    <property type="entry name" value="NA-bd_OB-fold"/>
</dbReference>
<evidence type="ECO:0000256" key="1">
    <source>
        <dbReference type="ARBA" id="ARBA00004604"/>
    </source>
</evidence>
<keyword evidence="3" id="KW-0271">Exosome</keyword>
<dbReference type="CDD" id="cd05791">
    <property type="entry name" value="S1_CSL4"/>
    <property type="match status" value="1"/>
</dbReference>
<keyword evidence="7" id="KW-1185">Reference proteome</keyword>
<sequence length="307" mass="33126">MRYTNRTFGLPLGSGIDLMSSVSSDELPVEVPGKAFPGKLLCPEFAVKQQAKNDIVYKFVSGQGTQLQEYQYEGNRIKAIVSTLVGNVLLNAVQSKPNDTEDDLPADKQVQEIDTRNRTVVTIEVSVLQKNSKFENSNVNDDFANNLPKEGDIVLTRVTRISQQRANVEILAVENQPVPIDSGVGSNGSGIVAAQGGSGAATFSISQASSDLGETFRGLIRSQDVRATERDTVKIIDCFKPGDIVRAQVLSLGDGTNYYLTTARNDLGVVFARAFSGCGGLMYAVDWQTMTAPSTGTTEKRKCATPF</sequence>
<dbReference type="InterPro" id="IPR048626">
    <property type="entry name" value="CSL4_N"/>
</dbReference>
<gene>
    <name evidence="6" type="ORF">HG537_0C00290</name>
</gene>
<proteinExistence type="predicted"/>
<dbReference type="PANTHER" id="PTHR12686:SF8">
    <property type="entry name" value="EXOSOME COMPLEX COMPONENT CSL4"/>
    <property type="match status" value="1"/>
</dbReference>
<accession>A0A7H9HSQ1</accession>
<dbReference type="GO" id="GO:0005730">
    <property type="term" value="C:nucleolus"/>
    <property type="evidence" value="ECO:0007669"/>
    <property type="project" value="UniProtKB-SubCell"/>
</dbReference>
<dbReference type="EMBL" id="CP059269">
    <property type="protein sequence ID" value="QLQ79382.1"/>
    <property type="molecule type" value="Genomic_DNA"/>
</dbReference>
<dbReference type="Gene3D" id="2.40.50.140">
    <property type="entry name" value="Nucleic acid-binding proteins"/>
    <property type="match status" value="1"/>
</dbReference>
<evidence type="ECO:0000259" key="4">
    <source>
        <dbReference type="Pfam" id="PF10447"/>
    </source>
</evidence>
<dbReference type="SUPFAM" id="SSF50249">
    <property type="entry name" value="Nucleic acid-binding proteins"/>
    <property type="match status" value="1"/>
</dbReference>
<comment type="subcellular location">
    <subcellularLocation>
        <location evidence="1">Nucleus</location>
        <location evidence="1">Nucleolus</location>
    </subcellularLocation>
</comment>
<protein>
    <submittedName>
        <fullName evidence="6">Uncharacterized protein</fullName>
    </submittedName>
</protein>
<feature type="domain" description="Exosome complex component CSL4 N-terminal" evidence="5">
    <location>
        <begin position="36"/>
        <end position="89"/>
    </location>
</feature>
<dbReference type="Pfam" id="PF10447">
    <property type="entry name" value="EXOSC1"/>
    <property type="match status" value="1"/>
</dbReference>
<dbReference type="FunFam" id="2.40.50.140:FF:000312">
    <property type="entry name" value="Exosome complex component CSL4"/>
    <property type="match status" value="1"/>
</dbReference>
<reference evidence="6 7" key="1">
    <citation type="submission" date="2020-06" db="EMBL/GenBank/DDBJ databases">
        <title>The yeast mating-type switching endonuclease HO is a domesticated member of an unorthodox homing genetic element family.</title>
        <authorList>
            <person name="Coughlan A.Y."/>
            <person name="Lombardi L."/>
            <person name="Braun-Galleani S."/>
            <person name="Martos A.R."/>
            <person name="Galeote V."/>
            <person name="Bigey F."/>
            <person name="Dequin S."/>
            <person name="Byrne K.P."/>
            <person name="Wolfe K.H."/>
        </authorList>
    </citation>
    <scope>NUCLEOTIDE SEQUENCE [LARGE SCALE GENOMIC DNA]</scope>
    <source>
        <strain evidence="6 7">CBS2947</strain>
    </source>
</reference>
<evidence type="ECO:0000259" key="5">
    <source>
        <dbReference type="Pfam" id="PF21551"/>
    </source>
</evidence>
<evidence type="ECO:0000256" key="3">
    <source>
        <dbReference type="ARBA" id="ARBA00022835"/>
    </source>
</evidence>
<evidence type="ECO:0000313" key="7">
    <source>
        <dbReference type="Proteomes" id="UP000510647"/>
    </source>
</evidence>
<evidence type="ECO:0000256" key="2">
    <source>
        <dbReference type="ARBA" id="ARBA00022490"/>
    </source>
</evidence>
<dbReference type="InterPro" id="IPR039771">
    <property type="entry name" value="Csl4"/>
</dbReference>
<dbReference type="Pfam" id="PF21551">
    <property type="entry name" value="CSL4_N"/>
    <property type="match status" value="1"/>
</dbReference>
<dbReference type="Proteomes" id="UP000510647">
    <property type="component" value="Chromosome 3"/>
</dbReference>
<evidence type="ECO:0000313" key="6">
    <source>
        <dbReference type="EMBL" id="QLQ79382.1"/>
    </source>
</evidence>
<dbReference type="GO" id="GO:0003723">
    <property type="term" value="F:RNA binding"/>
    <property type="evidence" value="ECO:0007669"/>
    <property type="project" value="InterPro"/>
</dbReference>
<feature type="domain" description="Exosome complex component CSL4 C-terminal" evidence="4">
    <location>
        <begin position="147"/>
        <end position="252"/>
    </location>
</feature>
<dbReference type="Gene3D" id="2.40.50.880">
    <property type="match status" value="1"/>
</dbReference>
<dbReference type="PANTHER" id="PTHR12686">
    <property type="entry name" value="3'-5' EXORIBONUCLEASE CSL4-RELATED"/>
    <property type="match status" value="1"/>
</dbReference>
<keyword evidence="2" id="KW-0963">Cytoplasm</keyword>
<name>A0A7H9HSQ1_9SACH</name>
<dbReference type="AlphaFoldDB" id="A0A7H9HSQ1"/>
<dbReference type="OrthoDB" id="440760at2759"/>
<dbReference type="GO" id="GO:0005737">
    <property type="term" value="C:cytoplasm"/>
    <property type="evidence" value="ECO:0007669"/>
    <property type="project" value="TreeGrafter"/>
</dbReference>
<dbReference type="GO" id="GO:0000176">
    <property type="term" value="C:nuclear exosome (RNase complex)"/>
    <property type="evidence" value="ECO:0007669"/>
    <property type="project" value="TreeGrafter"/>
</dbReference>